<feature type="domain" description="SnoaL-like" evidence="2">
    <location>
        <begin position="16"/>
        <end position="112"/>
    </location>
</feature>
<dbReference type="Gene3D" id="3.10.450.50">
    <property type="match status" value="1"/>
</dbReference>
<evidence type="ECO:0000256" key="1">
    <source>
        <dbReference type="SAM" id="MobiDB-lite"/>
    </source>
</evidence>
<keyword evidence="4" id="KW-1185">Reference proteome</keyword>
<dbReference type="Proteomes" id="UP000681340">
    <property type="component" value="Unassembled WGS sequence"/>
</dbReference>
<name>A0A919W1E3_9ACTN</name>
<sequence>MRSARELMLAYTATIGDPDATAALFTDDGVVELPYLESIGAPSRATGPAEIRSFVSGLLEIVPDYGFDQVEILIDTPDQVFGEYSVERLTVTGKPFSQRYAGRLVAQNGKIKLLRESLDVVRAARAILPNGVADIPREWQGKSARGHRSTHPSEAHQQ</sequence>
<accession>A0A919W1E3</accession>
<dbReference type="InterPro" id="IPR032710">
    <property type="entry name" value="NTF2-like_dom_sf"/>
</dbReference>
<dbReference type="InterPro" id="IPR037401">
    <property type="entry name" value="SnoaL-like"/>
</dbReference>
<dbReference type="AlphaFoldDB" id="A0A919W1E3"/>
<evidence type="ECO:0000313" key="3">
    <source>
        <dbReference type="EMBL" id="GIM76423.1"/>
    </source>
</evidence>
<evidence type="ECO:0000313" key="4">
    <source>
        <dbReference type="Proteomes" id="UP000681340"/>
    </source>
</evidence>
<evidence type="ECO:0000259" key="2">
    <source>
        <dbReference type="Pfam" id="PF12680"/>
    </source>
</evidence>
<comment type="caution">
    <text evidence="3">The sequence shown here is derived from an EMBL/GenBank/DDBJ whole genome shotgun (WGS) entry which is preliminary data.</text>
</comment>
<organism evidence="3 4">
    <name type="scientific">Actinoplanes auranticolor</name>
    <dbReference type="NCBI Taxonomy" id="47988"/>
    <lineage>
        <taxon>Bacteria</taxon>
        <taxon>Bacillati</taxon>
        <taxon>Actinomycetota</taxon>
        <taxon>Actinomycetes</taxon>
        <taxon>Micromonosporales</taxon>
        <taxon>Micromonosporaceae</taxon>
        <taxon>Actinoplanes</taxon>
    </lineage>
</organism>
<gene>
    <name evidence="3" type="ORF">Aau02nite_70790</name>
</gene>
<proteinExistence type="predicted"/>
<dbReference type="SUPFAM" id="SSF54427">
    <property type="entry name" value="NTF2-like"/>
    <property type="match status" value="1"/>
</dbReference>
<dbReference type="Pfam" id="PF12680">
    <property type="entry name" value="SnoaL_2"/>
    <property type="match status" value="1"/>
</dbReference>
<dbReference type="EMBL" id="BOQL01000062">
    <property type="protein sequence ID" value="GIM76423.1"/>
    <property type="molecule type" value="Genomic_DNA"/>
</dbReference>
<protein>
    <recommendedName>
        <fullName evidence="2">SnoaL-like domain-containing protein</fullName>
    </recommendedName>
</protein>
<feature type="region of interest" description="Disordered" evidence="1">
    <location>
        <begin position="138"/>
        <end position="158"/>
    </location>
</feature>
<reference evidence="3" key="1">
    <citation type="submission" date="2021-03" db="EMBL/GenBank/DDBJ databases">
        <title>Whole genome shotgun sequence of Actinoplanes auranticolor NBRC 12245.</title>
        <authorList>
            <person name="Komaki H."/>
            <person name="Tamura T."/>
        </authorList>
    </citation>
    <scope>NUCLEOTIDE SEQUENCE</scope>
    <source>
        <strain evidence="3">NBRC 12245</strain>
    </source>
</reference>